<dbReference type="PANTHER" id="PTHR11012:SF30">
    <property type="entry name" value="PROTEIN KINASE-LIKE DOMAIN-CONTAINING"/>
    <property type="match status" value="1"/>
</dbReference>
<reference evidence="2" key="1">
    <citation type="submission" date="2021-05" db="EMBL/GenBank/DDBJ databases">
        <authorList>
            <person name="Alioto T."/>
            <person name="Alioto T."/>
            <person name="Gomez Garrido J."/>
        </authorList>
    </citation>
    <scope>NUCLEOTIDE SEQUENCE</scope>
</reference>
<dbReference type="SUPFAM" id="SSF56112">
    <property type="entry name" value="Protein kinase-like (PK-like)"/>
    <property type="match status" value="1"/>
</dbReference>
<evidence type="ECO:0000259" key="1">
    <source>
        <dbReference type="SMART" id="SM00587"/>
    </source>
</evidence>
<sequence>MWPCEMHFLLVDVSRHIIMTDLDPVRAKLIAETVKKDLPGIENVESVVAGCEKEAQNFMALVYRVLVRFNTSNESQWLFVKVRPKAEDQLTEWASFDIAFKNECQAYQNLKELDFPMAKCYLATPDMIILEDLVSKGFKMMDKLKGLDLVQTKLVLEKLAKFHQSSILLRKEKASSFVTLSSKFQDLYMNFNIFPDNSDYLDKIVGFLEDEDEDVKTIIKEYANGVVYSLVKQFIKLNKGNKDHVLLGINHGDCWINNMMLREEQTSETDSGSTTTVEMKFVDLQSIDVNSVLVDLVTFLVTSVEFQVLIEHYPNLIEHYWTHLNISQILLKEQFHKELQEYKQYYLPIFLFRGLPMRSVSQEELKRDIRLFVQFLRKHDFL</sequence>
<proteinExistence type="predicted"/>
<accession>A0A8D8Q7H5</accession>
<protein>
    <recommendedName>
        <fullName evidence="1">CHK kinase-like domain-containing protein</fullName>
    </recommendedName>
</protein>
<dbReference type="InterPro" id="IPR004119">
    <property type="entry name" value="EcKL"/>
</dbReference>
<dbReference type="EMBL" id="HBUF01062780">
    <property type="protein sequence ID" value="CAG6626516.1"/>
    <property type="molecule type" value="Transcribed_RNA"/>
</dbReference>
<dbReference type="SMART" id="SM00587">
    <property type="entry name" value="CHK"/>
    <property type="match status" value="1"/>
</dbReference>
<dbReference type="InterPro" id="IPR015897">
    <property type="entry name" value="CHK_kinase-like"/>
</dbReference>
<feature type="domain" description="CHK kinase-like" evidence="1">
    <location>
        <begin position="128"/>
        <end position="330"/>
    </location>
</feature>
<organism evidence="2">
    <name type="scientific">Cacopsylla melanoneura</name>
    <dbReference type="NCBI Taxonomy" id="428564"/>
    <lineage>
        <taxon>Eukaryota</taxon>
        <taxon>Metazoa</taxon>
        <taxon>Ecdysozoa</taxon>
        <taxon>Arthropoda</taxon>
        <taxon>Hexapoda</taxon>
        <taxon>Insecta</taxon>
        <taxon>Pterygota</taxon>
        <taxon>Neoptera</taxon>
        <taxon>Paraneoptera</taxon>
        <taxon>Hemiptera</taxon>
        <taxon>Sternorrhyncha</taxon>
        <taxon>Psylloidea</taxon>
        <taxon>Psyllidae</taxon>
        <taxon>Psyllinae</taxon>
        <taxon>Cacopsylla</taxon>
    </lineage>
</organism>
<dbReference type="PANTHER" id="PTHR11012">
    <property type="entry name" value="PROTEIN KINASE-LIKE DOMAIN-CONTAINING"/>
    <property type="match status" value="1"/>
</dbReference>
<dbReference type="Pfam" id="PF02958">
    <property type="entry name" value="EcKL"/>
    <property type="match status" value="1"/>
</dbReference>
<evidence type="ECO:0000313" key="2">
    <source>
        <dbReference type="EMBL" id="CAG6626516.1"/>
    </source>
</evidence>
<name>A0A8D8Q7H5_9HEMI</name>
<dbReference type="AlphaFoldDB" id="A0A8D8Q7H5"/>
<dbReference type="InterPro" id="IPR011009">
    <property type="entry name" value="Kinase-like_dom_sf"/>
</dbReference>